<dbReference type="GO" id="GO:0022857">
    <property type="term" value="F:transmembrane transporter activity"/>
    <property type="evidence" value="ECO:0000318"/>
    <property type="project" value="GO_Central"/>
</dbReference>
<gene>
    <name evidence="6" type="ORF">SELMODRAFT_13182</name>
</gene>
<dbReference type="OrthoDB" id="5348404at2759"/>
<evidence type="ECO:0000256" key="1">
    <source>
        <dbReference type="ARBA" id="ARBA00004141"/>
    </source>
</evidence>
<evidence type="ECO:0000256" key="4">
    <source>
        <dbReference type="ARBA" id="ARBA00023136"/>
    </source>
</evidence>
<dbReference type="OMA" id="YNLALFW"/>
<feature type="transmembrane region" description="Helical" evidence="5">
    <location>
        <begin position="161"/>
        <end position="183"/>
    </location>
</feature>
<protein>
    <recommendedName>
        <fullName evidence="8">DUF300 family protein</fullName>
    </recommendedName>
</protein>
<feature type="non-terminal residue" evidence="6">
    <location>
        <position position="336"/>
    </location>
</feature>
<keyword evidence="2 5" id="KW-0812">Transmembrane</keyword>
<dbReference type="InParanoid" id="D8T3K8"/>
<reference evidence="6 7" key="1">
    <citation type="journal article" date="2011" name="Science">
        <title>The Selaginella genome identifies genetic changes associated with the evolution of vascular plants.</title>
        <authorList>
            <person name="Banks J.A."/>
            <person name="Nishiyama T."/>
            <person name="Hasebe M."/>
            <person name="Bowman J.L."/>
            <person name="Gribskov M."/>
            <person name="dePamphilis C."/>
            <person name="Albert V.A."/>
            <person name="Aono N."/>
            <person name="Aoyama T."/>
            <person name="Ambrose B.A."/>
            <person name="Ashton N.W."/>
            <person name="Axtell M.J."/>
            <person name="Barker E."/>
            <person name="Barker M.S."/>
            <person name="Bennetzen J.L."/>
            <person name="Bonawitz N.D."/>
            <person name="Chapple C."/>
            <person name="Cheng C."/>
            <person name="Correa L.G."/>
            <person name="Dacre M."/>
            <person name="DeBarry J."/>
            <person name="Dreyer I."/>
            <person name="Elias M."/>
            <person name="Engstrom E.M."/>
            <person name="Estelle M."/>
            <person name="Feng L."/>
            <person name="Finet C."/>
            <person name="Floyd S.K."/>
            <person name="Frommer W.B."/>
            <person name="Fujita T."/>
            <person name="Gramzow L."/>
            <person name="Gutensohn M."/>
            <person name="Harholt J."/>
            <person name="Hattori M."/>
            <person name="Heyl A."/>
            <person name="Hirai T."/>
            <person name="Hiwatashi Y."/>
            <person name="Ishikawa M."/>
            <person name="Iwata M."/>
            <person name="Karol K.G."/>
            <person name="Koehler B."/>
            <person name="Kolukisaoglu U."/>
            <person name="Kubo M."/>
            <person name="Kurata T."/>
            <person name="Lalonde S."/>
            <person name="Li K."/>
            <person name="Li Y."/>
            <person name="Litt A."/>
            <person name="Lyons E."/>
            <person name="Manning G."/>
            <person name="Maruyama T."/>
            <person name="Michael T.P."/>
            <person name="Mikami K."/>
            <person name="Miyazaki S."/>
            <person name="Morinaga S."/>
            <person name="Murata T."/>
            <person name="Mueller-Roeber B."/>
            <person name="Nelson D.R."/>
            <person name="Obara M."/>
            <person name="Oguri Y."/>
            <person name="Olmstead R.G."/>
            <person name="Onodera N."/>
            <person name="Petersen B.L."/>
            <person name="Pils B."/>
            <person name="Prigge M."/>
            <person name="Rensing S.A."/>
            <person name="Riano-Pachon D.M."/>
            <person name="Roberts A.W."/>
            <person name="Sato Y."/>
            <person name="Scheller H.V."/>
            <person name="Schulz B."/>
            <person name="Schulz C."/>
            <person name="Shakirov E.V."/>
            <person name="Shibagaki N."/>
            <person name="Shinohara N."/>
            <person name="Shippen D.E."/>
            <person name="Soerensen I."/>
            <person name="Sotooka R."/>
            <person name="Sugimoto N."/>
            <person name="Sugita M."/>
            <person name="Sumikawa N."/>
            <person name="Tanurdzic M."/>
            <person name="Theissen G."/>
            <person name="Ulvskov P."/>
            <person name="Wakazuki S."/>
            <person name="Weng J.K."/>
            <person name="Willats W.W."/>
            <person name="Wipf D."/>
            <person name="Wolf P.G."/>
            <person name="Yang L."/>
            <person name="Zimmer A.D."/>
            <person name="Zhu Q."/>
            <person name="Mitros T."/>
            <person name="Hellsten U."/>
            <person name="Loque D."/>
            <person name="Otillar R."/>
            <person name="Salamov A."/>
            <person name="Schmutz J."/>
            <person name="Shapiro H."/>
            <person name="Lindquist E."/>
            <person name="Lucas S."/>
            <person name="Rokhsar D."/>
            <person name="Grigoriev I.V."/>
        </authorList>
    </citation>
    <scope>NUCLEOTIDE SEQUENCE [LARGE SCALE GENOMIC DNA]</scope>
</reference>
<name>D8T3K8_SELML</name>
<keyword evidence="4 5" id="KW-0472">Membrane</keyword>
<organism evidence="7">
    <name type="scientific">Selaginella moellendorffii</name>
    <name type="common">Spikemoss</name>
    <dbReference type="NCBI Taxonomy" id="88036"/>
    <lineage>
        <taxon>Eukaryota</taxon>
        <taxon>Viridiplantae</taxon>
        <taxon>Streptophyta</taxon>
        <taxon>Embryophyta</taxon>
        <taxon>Tracheophyta</taxon>
        <taxon>Lycopodiopsida</taxon>
        <taxon>Selaginellales</taxon>
        <taxon>Selaginellaceae</taxon>
        <taxon>Selaginella</taxon>
    </lineage>
</organism>
<dbReference type="eggNOG" id="KOG2641">
    <property type="taxonomic scope" value="Eukaryota"/>
</dbReference>
<dbReference type="InterPro" id="IPR005178">
    <property type="entry name" value="Ostalpha/TMEM184C"/>
</dbReference>
<feature type="transmembrane region" description="Helical" evidence="5">
    <location>
        <begin position="130"/>
        <end position="149"/>
    </location>
</feature>
<dbReference type="SMART" id="SM01417">
    <property type="entry name" value="Solute_trans_a"/>
    <property type="match status" value="1"/>
</dbReference>
<evidence type="ECO:0008006" key="8">
    <source>
        <dbReference type="Google" id="ProtNLM"/>
    </source>
</evidence>
<evidence type="ECO:0000256" key="2">
    <source>
        <dbReference type="ARBA" id="ARBA00022692"/>
    </source>
</evidence>
<dbReference type="Pfam" id="PF03619">
    <property type="entry name" value="Solute_trans_a"/>
    <property type="match status" value="1"/>
</dbReference>
<dbReference type="KEGG" id="smo:SELMODRAFT_13182"/>
<feature type="transmembrane region" description="Helical" evidence="5">
    <location>
        <begin position="66"/>
        <end position="90"/>
    </location>
</feature>
<dbReference type="FunCoup" id="D8T3K8">
    <property type="interactions" value="4293"/>
</dbReference>
<dbReference type="STRING" id="88036.D8T3K8"/>
<proteinExistence type="predicted"/>
<keyword evidence="3 5" id="KW-1133">Transmembrane helix</keyword>
<keyword evidence="7" id="KW-1185">Reference proteome</keyword>
<dbReference type="AlphaFoldDB" id="D8T3K8"/>
<feature type="transmembrane region" description="Helical" evidence="5">
    <location>
        <begin position="195"/>
        <end position="212"/>
    </location>
</feature>
<feature type="non-terminal residue" evidence="6">
    <location>
        <position position="1"/>
    </location>
</feature>
<evidence type="ECO:0000256" key="5">
    <source>
        <dbReference type="SAM" id="Phobius"/>
    </source>
</evidence>
<sequence>LAGFFSFSAIFMALWHIVMHFFNYTEPTFQRYTVRIVFMVPIFALMSFLCILYQEYAVYFDSVCQIYEAFVIYNFLSLCLAWVGGPGSVVQSLQGRMLKPSWHLMTCCMDPIPLDGVFIRRCKQGGIQFVIIKPLLVAATFILYALDLYDDGNFSVTSGYLYITLIYTVSYSVALYVLVLFYVACADLLRPYKALPKFIIIKSVVFLTYWQGVGVYIVAKMGYIKTADEAEIVQNFLVCFEMLIAAMGHVYAFPYKQYAEANVGGSGNLSFWASLSHALSLNDVVHDTLHQFAPTYHDYVLYSDGSQEAPMRYRARTFVPTGQEMDTLRRHSKMFG</sequence>
<dbReference type="HOGENOM" id="CLU_012923_3_2_1"/>
<evidence type="ECO:0000313" key="7">
    <source>
        <dbReference type="Proteomes" id="UP000001514"/>
    </source>
</evidence>
<accession>D8T3K8</accession>
<dbReference type="PANTHER" id="PTHR23423">
    <property type="entry name" value="ORGANIC SOLUTE TRANSPORTER-RELATED"/>
    <property type="match status" value="1"/>
</dbReference>
<dbReference type="GO" id="GO:0016020">
    <property type="term" value="C:membrane"/>
    <property type="evidence" value="ECO:0000318"/>
    <property type="project" value="GO_Central"/>
</dbReference>
<dbReference type="Proteomes" id="UP000001514">
    <property type="component" value="Unassembled WGS sequence"/>
</dbReference>
<feature type="transmembrane region" description="Helical" evidence="5">
    <location>
        <begin position="36"/>
        <end position="54"/>
    </location>
</feature>
<feature type="transmembrane region" description="Helical" evidence="5">
    <location>
        <begin position="6"/>
        <end position="24"/>
    </location>
</feature>
<dbReference type="EMBL" id="GL377670">
    <property type="protein sequence ID" value="EFJ08715.1"/>
    <property type="molecule type" value="Genomic_DNA"/>
</dbReference>
<evidence type="ECO:0000256" key="3">
    <source>
        <dbReference type="ARBA" id="ARBA00022989"/>
    </source>
</evidence>
<feature type="transmembrane region" description="Helical" evidence="5">
    <location>
        <begin position="232"/>
        <end position="253"/>
    </location>
</feature>
<evidence type="ECO:0000313" key="6">
    <source>
        <dbReference type="EMBL" id="EFJ08715.1"/>
    </source>
</evidence>
<comment type="subcellular location">
    <subcellularLocation>
        <location evidence="1">Membrane</location>
        <topology evidence="1">Multi-pass membrane protein</topology>
    </subcellularLocation>
</comment>